<keyword evidence="2" id="KW-0719">Serine esterase</keyword>
<evidence type="ECO:0000313" key="8">
    <source>
        <dbReference type="EMBL" id="MRW92062.1"/>
    </source>
</evidence>
<dbReference type="GO" id="GO:0046872">
    <property type="term" value="F:metal ion binding"/>
    <property type="evidence" value="ECO:0007669"/>
    <property type="project" value="UniProtKB-KW"/>
</dbReference>
<evidence type="ECO:0000256" key="6">
    <source>
        <dbReference type="ARBA" id="ARBA00022837"/>
    </source>
</evidence>
<evidence type="ECO:0000256" key="5">
    <source>
        <dbReference type="ARBA" id="ARBA00022801"/>
    </source>
</evidence>
<accession>A0A6I2L2M8</accession>
<dbReference type="PANTHER" id="PTHR33938">
    <property type="entry name" value="FERULOYL ESTERASE B-RELATED"/>
    <property type="match status" value="1"/>
</dbReference>
<keyword evidence="7" id="KW-1015">Disulfide bond</keyword>
<keyword evidence="9" id="KW-1185">Reference proteome</keyword>
<reference evidence="8 9" key="1">
    <citation type="submission" date="2019-11" db="EMBL/GenBank/DDBJ databases">
        <title>Novel species isolated from a subtropical stream in China.</title>
        <authorList>
            <person name="Lu H."/>
        </authorList>
    </citation>
    <scope>NUCLEOTIDE SEQUENCE [LARGE SCALE GENOMIC DNA]</scope>
    <source>
        <strain evidence="8 9">FT80W</strain>
    </source>
</reference>
<protein>
    <submittedName>
        <fullName evidence="8">Tannase/feruloyl esterase family alpha/beta hydrolase</fullName>
    </submittedName>
</protein>
<evidence type="ECO:0000256" key="1">
    <source>
        <dbReference type="ARBA" id="ARBA00006249"/>
    </source>
</evidence>
<evidence type="ECO:0000256" key="2">
    <source>
        <dbReference type="ARBA" id="ARBA00022487"/>
    </source>
</evidence>
<keyword evidence="6" id="KW-0106">Calcium</keyword>
<dbReference type="GO" id="GO:0052689">
    <property type="term" value="F:carboxylic ester hydrolase activity"/>
    <property type="evidence" value="ECO:0007669"/>
    <property type="project" value="UniProtKB-KW"/>
</dbReference>
<evidence type="ECO:0000313" key="9">
    <source>
        <dbReference type="Proteomes" id="UP000433309"/>
    </source>
</evidence>
<keyword evidence="4" id="KW-0732">Signal</keyword>
<comment type="similarity">
    <text evidence="1">Belongs to the tannase family.</text>
</comment>
<dbReference type="RefSeq" id="WP_154379068.1">
    <property type="nucleotide sequence ID" value="NZ_WKJK01000009.1"/>
</dbReference>
<dbReference type="Proteomes" id="UP000433309">
    <property type="component" value="Unassembled WGS sequence"/>
</dbReference>
<sequence>MTAIALRGVPRHVRTFLTHFTAWLAMLFIGSLLAACSGGGTRSDTGTTTGTTTTTPATTTLSVVAPTTDCSKLAAIDITDIGGAGSSIASATVASVTVNGVAISYCNVKGTLAPSNTFQVALPVSTWTQRFAALGCGGLCGNLSDPSAQSSFSFSYSCPLVQQGGFVTAATDMGHSGNASDWTTDTQKQADFAYRGQHITTLAAKKLIKAYYGQEQKYSYFIGCSDGGREALMAAQRYPNDYNGIIAGAPAAHFQVQNSVYHGWNVISNSTTGSSAGNAILYSDKIAILHKAVLASCGDTPDGLISDPRACQFEVASIACAAGATDTSKCLTAAEVAAAGKIYGGPVDASTSARLQAGRPLYGSEYSWPGVEAPTTSSSTGTPVPVTSGVFSYNIVTGAYNLIFTGTPSKPNIDTFGYTDSSFYQTYLAENHPLYDATNPDLSAFKKAGGKLILWHGWADQHISPAYTIAYYEAMQTQMGSSSVDEFSRMYLVPGVAHCGGGEGLDSIDLVSKITGWVEQSTAPSSVMTYKLSSAGAVTSSRPVYPYPAVAKYNGTGDWHDGTNYSSDAARYNVRTPAWAGSFLYTPYSPKVQGVAAP</sequence>
<comment type="caution">
    <text evidence="8">The sequence shown here is derived from an EMBL/GenBank/DDBJ whole genome shotgun (WGS) entry which is preliminary data.</text>
</comment>
<dbReference type="SUPFAM" id="SSF53474">
    <property type="entry name" value="alpha/beta-Hydrolases"/>
    <property type="match status" value="1"/>
</dbReference>
<evidence type="ECO:0000256" key="4">
    <source>
        <dbReference type="ARBA" id="ARBA00022729"/>
    </source>
</evidence>
<proteinExistence type="inferred from homology"/>
<evidence type="ECO:0000256" key="7">
    <source>
        <dbReference type="ARBA" id="ARBA00023157"/>
    </source>
</evidence>
<evidence type="ECO:0000256" key="3">
    <source>
        <dbReference type="ARBA" id="ARBA00022723"/>
    </source>
</evidence>
<name>A0A6I2L2M8_9BURK</name>
<dbReference type="PANTHER" id="PTHR33938:SF15">
    <property type="entry name" value="FERULOYL ESTERASE B-RELATED"/>
    <property type="match status" value="1"/>
</dbReference>
<dbReference type="InterPro" id="IPR029058">
    <property type="entry name" value="AB_hydrolase_fold"/>
</dbReference>
<organism evidence="8 9">
    <name type="scientific">Duganella guangzhouensis</name>
    <dbReference type="NCBI Taxonomy" id="2666084"/>
    <lineage>
        <taxon>Bacteria</taxon>
        <taxon>Pseudomonadati</taxon>
        <taxon>Pseudomonadota</taxon>
        <taxon>Betaproteobacteria</taxon>
        <taxon>Burkholderiales</taxon>
        <taxon>Oxalobacteraceae</taxon>
        <taxon>Telluria group</taxon>
        <taxon>Duganella</taxon>
    </lineage>
</organism>
<keyword evidence="3" id="KW-0479">Metal-binding</keyword>
<gene>
    <name evidence="8" type="ORF">GJ699_18875</name>
</gene>
<dbReference type="AlphaFoldDB" id="A0A6I2L2M8"/>
<dbReference type="Gene3D" id="3.40.50.1820">
    <property type="entry name" value="alpha/beta hydrolase"/>
    <property type="match status" value="1"/>
</dbReference>
<keyword evidence="5 8" id="KW-0378">Hydrolase</keyword>
<dbReference type="EMBL" id="WKJK01000009">
    <property type="protein sequence ID" value="MRW92062.1"/>
    <property type="molecule type" value="Genomic_DNA"/>
</dbReference>
<dbReference type="Pfam" id="PF07519">
    <property type="entry name" value="Tannase"/>
    <property type="match status" value="1"/>
</dbReference>
<dbReference type="InterPro" id="IPR011118">
    <property type="entry name" value="Tannase/feruloyl_esterase"/>
</dbReference>